<evidence type="ECO:0000256" key="3">
    <source>
        <dbReference type="ARBA" id="ARBA00023242"/>
    </source>
</evidence>
<feature type="compositionally biased region" description="Acidic residues" evidence="4">
    <location>
        <begin position="905"/>
        <end position="919"/>
    </location>
</feature>
<feature type="region of interest" description="Disordered" evidence="4">
    <location>
        <begin position="1"/>
        <end position="164"/>
    </location>
</feature>
<dbReference type="AlphaFoldDB" id="A0A8J4F930"/>
<dbReference type="GO" id="GO:0030691">
    <property type="term" value="C:Noc2p-Noc3p complex"/>
    <property type="evidence" value="ECO:0007669"/>
    <property type="project" value="TreeGrafter"/>
</dbReference>
<dbReference type="PANTHER" id="PTHR12687:SF4">
    <property type="entry name" value="NUCLEOLAR COMPLEX PROTEIN 2 HOMOLOG"/>
    <property type="match status" value="1"/>
</dbReference>
<comment type="subcellular location">
    <subcellularLocation>
        <location evidence="1">Nucleus</location>
    </subcellularLocation>
</comment>
<feature type="compositionally biased region" description="Basic and acidic residues" evidence="4">
    <location>
        <begin position="47"/>
        <end position="57"/>
    </location>
</feature>
<name>A0A8J4F930_9CHLO</name>
<dbReference type="Proteomes" id="UP000747399">
    <property type="component" value="Unassembled WGS sequence"/>
</dbReference>
<dbReference type="EMBL" id="BNCO01000083">
    <property type="protein sequence ID" value="GIL66324.1"/>
    <property type="molecule type" value="Genomic_DNA"/>
</dbReference>
<proteinExistence type="inferred from homology"/>
<organism evidence="5 6">
    <name type="scientific">Volvox africanus</name>
    <dbReference type="NCBI Taxonomy" id="51714"/>
    <lineage>
        <taxon>Eukaryota</taxon>
        <taxon>Viridiplantae</taxon>
        <taxon>Chlorophyta</taxon>
        <taxon>core chlorophytes</taxon>
        <taxon>Chlorophyceae</taxon>
        <taxon>CS clade</taxon>
        <taxon>Chlamydomonadales</taxon>
        <taxon>Volvocaceae</taxon>
        <taxon>Volvox</taxon>
    </lineage>
</organism>
<feature type="region of interest" description="Disordered" evidence="4">
    <location>
        <begin position="778"/>
        <end position="919"/>
    </location>
</feature>
<dbReference type="GO" id="GO:0042273">
    <property type="term" value="P:ribosomal large subunit biogenesis"/>
    <property type="evidence" value="ECO:0007669"/>
    <property type="project" value="TreeGrafter"/>
</dbReference>
<accession>A0A8J4F930</accession>
<feature type="region of interest" description="Disordered" evidence="4">
    <location>
        <begin position="198"/>
        <end position="271"/>
    </location>
</feature>
<dbReference type="InterPro" id="IPR005343">
    <property type="entry name" value="Noc2"/>
</dbReference>
<feature type="compositionally biased region" description="Acidic residues" evidence="4">
    <location>
        <begin position="204"/>
        <end position="225"/>
    </location>
</feature>
<evidence type="ECO:0000256" key="1">
    <source>
        <dbReference type="ARBA" id="ARBA00004123"/>
    </source>
</evidence>
<feature type="compositionally biased region" description="Acidic residues" evidence="4">
    <location>
        <begin position="845"/>
        <end position="887"/>
    </location>
</feature>
<protein>
    <recommendedName>
        <fullName evidence="7">Nucleolar complex protein 2</fullName>
    </recommendedName>
</protein>
<comment type="caution">
    <text evidence="5">The sequence shown here is derived from an EMBL/GenBank/DDBJ whole genome shotgun (WGS) entry which is preliminary data.</text>
</comment>
<dbReference type="GO" id="GO:0005654">
    <property type="term" value="C:nucleoplasm"/>
    <property type="evidence" value="ECO:0007669"/>
    <property type="project" value="TreeGrafter"/>
</dbReference>
<evidence type="ECO:0000256" key="2">
    <source>
        <dbReference type="ARBA" id="ARBA00005907"/>
    </source>
</evidence>
<reference evidence="5" key="1">
    <citation type="journal article" date="2021" name="Proc. Natl. Acad. Sci. U.S.A.">
        <title>Three genomes in the algal genus Volvox reveal the fate of a haploid sex-determining region after a transition to homothallism.</title>
        <authorList>
            <person name="Yamamoto K."/>
            <person name="Hamaji T."/>
            <person name="Kawai-Toyooka H."/>
            <person name="Matsuzaki R."/>
            <person name="Takahashi F."/>
            <person name="Nishimura Y."/>
            <person name="Kawachi M."/>
            <person name="Noguchi H."/>
            <person name="Minakuchi Y."/>
            <person name="Umen J.G."/>
            <person name="Toyoda A."/>
            <person name="Nozaki H."/>
        </authorList>
    </citation>
    <scope>NUCLEOTIDE SEQUENCE</scope>
    <source>
        <strain evidence="5">NIES-3780</strain>
    </source>
</reference>
<feature type="compositionally biased region" description="Basic residues" evidence="4">
    <location>
        <begin position="1"/>
        <end position="39"/>
    </location>
</feature>
<gene>
    <name evidence="5" type="ORF">Vafri_19905</name>
</gene>
<feature type="compositionally biased region" description="Acidic residues" evidence="4">
    <location>
        <begin position="797"/>
        <end position="806"/>
    </location>
</feature>
<dbReference type="PANTHER" id="PTHR12687">
    <property type="entry name" value="NUCLEOLAR COMPLEX 2 AND RAD4-RELATED"/>
    <property type="match status" value="1"/>
</dbReference>
<dbReference type="GO" id="GO:0030690">
    <property type="term" value="C:Noc1p-Noc2p complex"/>
    <property type="evidence" value="ECO:0007669"/>
    <property type="project" value="TreeGrafter"/>
</dbReference>
<dbReference type="Pfam" id="PF03715">
    <property type="entry name" value="Noc2"/>
    <property type="match status" value="1"/>
</dbReference>
<sequence length="919" mass="99875">MVANKATKKMARKGQLKNAIHARRKFKRISGRRQPHKGSRATNIVKAGDEFRSEGGAKKKKGAFDDTDAEEFLQGGFEEEDSDGVEDDDEDLLEGSDGGDDDLSGGDVSDDDEDDDDDDDDEDGEEGGEEGLNDGTEEQISREEDEEEEEEEGPAADPVVKDNRRLKGEIAKHKAQLEALREKDPEFYQYLKEADAELLGFGAGEDDDDDEGDDDDEEDDEDEEEGGGKKETSKKQKKDAAAKEKKKGAVAERPGEEDGDAELEPETSGRLNVTSAVVSRWSNSARGGPEGKGLPALGSFGFMVRAYRLACHYGDPQDNLDSGKLHITSSAVYNSIMMFMLKEADGIIRRLLSLPAAGEHEGPLPDVTKNSRWRKVGPLAKSFWGNSIHLLGTVTDTPLLAFTLRRLRASVFLLNPFPRLRDRFLRACLGVFGTGEVAPRLQAFLAIRAMAVSLPQPVLDSCLKGVYRTFVSNSKFVSAAAAPHIAFMATCIVDLWGIDMEASYQHAFTAVRQLAQLMRTALTSKTADSYKTVYCWQTVNCLELWAKVLGAHSDKPELRPLVYPVVQLLLGAARLVPTPRYFPLRLRLARALNKLAAQAGVYVPVAPLALEALSWGDLRRPPVGSGGGKGKGKGSAMMVMGSPDLSLQLKLGKQLMRSAGCQEEVVTQILELLSDHLATWSCSVAFPELAHVPQLHLRKFIKGCNVDRFRRAAKQLLDAVQRNVTWVGSARDRVDFGPKDQVKVQAFLRDEREAGRSPLQQLAAAMAVRAAQRAAARRAEEVDLGGGSRKRSRKDSSEDEAADGDDAAAANGDSGTEDDDDGKAMAGTKVKRQKKDAMAAAANGWEDEGTEEDVLEDYVPSDDAEEDDVIEGDSGSEDEDVDDDGSDSDGGSGDGMGDRGPLENDISDEDDDGEGDEDE</sequence>
<evidence type="ECO:0008006" key="7">
    <source>
        <dbReference type="Google" id="ProtNLM"/>
    </source>
</evidence>
<keyword evidence="3" id="KW-0539">Nucleus</keyword>
<comment type="similarity">
    <text evidence="2">Belongs to the NOC2 family.</text>
</comment>
<keyword evidence="6" id="KW-1185">Reference proteome</keyword>
<evidence type="ECO:0000313" key="6">
    <source>
        <dbReference type="Proteomes" id="UP000747399"/>
    </source>
</evidence>
<dbReference type="GO" id="GO:0005730">
    <property type="term" value="C:nucleolus"/>
    <property type="evidence" value="ECO:0007669"/>
    <property type="project" value="TreeGrafter"/>
</dbReference>
<feature type="non-terminal residue" evidence="5">
    <location>
        <position position="1"/>
    </location>
</feature>
<feature type="compositionally biased region" description="Acidic residues" evidence="4">
    <location>
        <begin position="65"/>
        <end position="154"/>
    </location>
</feature>
<evidence type="ECO:0000256" key="4">
    <source>
        <dbReference type="SAM" id="MobiDB-lite"/>
    </source>
</evidence>
<feature type="compositionally biased region" description="Basic and acidic residues" evidence="4">
    <location>
        <begin position="226"/>
        <end position="256"/>
    </location>
</feature>
<evidence type="ECO:0000313" key="5">
    <source>
        <dbReference type="EMBL" id="GIL66324.1"/>
    </source>
</evidence>